<gene>
    <name evidence="2" type="ORF">SCD90_12515</name>
</gene>
<dbReference type="EMBL" id="JAXAFJ010000007">
    <property type="protein sequence ID" value="MDX6806889.1"/>
    <property type="molecule type" value="Genomic_DNA"/>
</dbReference>
<accession>A0ABU4RS32</accession>
<keyword evidence="1" id="KW-0812">Transmembrane</keyword>
<keyword evidence="1" id="KW-1133">Transmembrane helix</keyword>
<comment type="caution">
    <text evidence="2">The sequence shown here is derived from an EMBL/GenBank/DDBJ whole genome shotgun (WGS) entry which is preliminary data.</text>
</comment>
<keyword evidence="3" id="KW-1185">Reference proteome</keyword>
<dbReference type="RefSeq" id="WP_319845036.1">
    <property type="nucleotide sequence ID" value="NZ_JAXAFJ010000007.1"/>
</dbReference>
<dbReference type="Pfam" id="PF14248">
    <property type="entry name" value="DUF4345"/>
    <property type="match status" value="1"/>
</dbReference>
<name>A0ABU4RS32_9HYPH</name>
<dbReference type="Proteomes" id="UP001274321">
    <property type="component" value="Unassembled WGS sequence"/>
</dbReference>
<feature type="transmembrane region" description="Helical" evidence="1">
    <location>
        <begin position="49"/>
        <end position="68"/>
    </location>
</feature>
<evidence type="ECO:0000313" key="3">
    <source>
        <dbReference type="Proteomes" id="UP001274321"/>
    </source>
</evidence>
<feature type="transmembrane region" description="Helical" evidence="1">
    <location>
        <begin position="80"/>
        <end position="97"/>
    </location>
</feature>
<evidence type="ECO:0000256" key="1">
    <source>
        <dbReference type="SAM" id="Phobius"/>
    </source>
</evidence>
<proteinExistence type="predicted"/>
<sequence>MTAASERRLLQIAVALGGIVPVGAGLLGVIAGASMVPDGVPAGISLDSHVRYLSGLLLAMGLLFWASIPHVEAHTGRFRLLTLIVFVGGVARLFGLMKGLPSVPMLFGLVMELVVTPLICLWQARIARINNPDPPHHQG</sequence>
<feature type="transmembrane region" description="Helical" evidence="1">
    <location>
        <begin position="12"/>
        <end position="37"/>
    </location>
</feature>
<protein>
    <submittedName>
        <fullName evidence="2">DUF4345 domain-containing protein</fullName>
    </submittedName>
</protein>
<organism evidence="2 3">
    <name type="scientific">Terrihabitans rhizophilus</name>
    <dbReference type="NCBI Taxonomy" id="3092662"/>
    <lineage>
        <taxon>Bacteria</taxon>
        <taxon>Pseudomonadati</taxon>
        <taxon>Pseudomonadota</taxon>
        <taxon>Alphaproteobacteria</taxon>
        <taxon>Hyphomicrobiales</taxon>
        <taxon>Terrihabitans</taxon>
    </lineage>
</organism>
<feature type="transmembrane region" description="Helical" evidence="1">
    <location>
        <begin position="103"/>
        <end position="122"/>
    </location>
</feature>
<reference evidence="2 3" key="1">
    <citation type="submission" date="2023-11" db="EMBL/GenBank/DDBJ databases">
        <authorList>
            <person name="Bao R."/>
        </authorList>
    </citation>
    <scope>NUCLEOTIDE SEQUENCE [LARGE SCALE GENOMIC DNA]</scope>
    <source>
        <strain evidence="2 3">PJ23</strain>
    </source>
</reference>
<evidence type="ECO:0000313" key="2">
    <source>
        <dbReference type="EMBL" id="MDX6806889.1"/>
    </source>
</evidence>
<dbReference type="InterPro" id="IPR025597">
    <property type="entry name" value="DUF4345"/>
</dbReference>
<keyword evidence="1" id="KW-0472">Membrane</keyword>